<evidence type="ECO:0000259" key="6">
    <source>
        <dbReference type="Pfam" id="PF01494"/>
    </source>
</evidence>
<keyword evidence="2" id="KW-0285">Flavoprotein</keyword>
<evidence type="ECO:0000256" key="1">
    <source>
        <dbReference type="ARBA" id="ARBA00007801"/>
    </source>
</evidence>
<evidence type="ECO:0008006" key="9">
    <source>
        <dbReference type="Google" id="ProtNLM"/>
    </source>
</evidence>
<dbReference type="InterPro" id="IPR038220">
    <property type="entry name" value="PHOX_C_sf"/>
</dbReference>
<dbReference type="InterPro" id="IPR012941">
    <property type="entry name" value="Phe_hydrox_C_dim_dom"/>
</dbReference>
<dbReference type="EMBL" id="KK207857">
    <property type="protein sequence ID" value="EZF52070.1"/>
    <property type="molecule type" value="Genomic_DNA"/>
</dbReference>
<proteinExistence type="inferred from homology"/>
<evidence type="ECO:0000256" key="5">
    <source>
        <dbReference type="SAM" id="MobiDB-lite"/>
    </source>
</evidence>
<evidence type="ECO:0000256" key="2">
    <source>
        <dbReference type="ARBA" id="ARBA00022630"/>
    </source>
</evidence>
<sequence>MVDGSPAVRGSRVALPYAAPLPRIGQQYGGSDRDEKYEVVIVGAGPAGYILNILLARHGLSDQSLLCIDLKPTRVMCGQADGLQPRTLEVLKTMGLADPILQDGCYLWEMMIWKPSKDGTIERFSIIDNKIHPARYQRAITISQGIIEQIFDDDLAHHSERGVQRNSRLVNVSLDEDGDPDFPVVATVETDGVPRTVRTKFLVGTDGAHSTVRKCSRIQLNGESIDDFWGVIDFVADTDFPDIRRFGRVHSRKGTIMVIPREQTVDGDYLTRLYVQMPPQEELKDGSLRSEGKGTEPRRSRKSQITLEKIFQQVSEIFEPYYIRPKAGVDINWWTVYQIGQRIAERFAIKDSRGLGRVILAGDSCHTHSPKAGQGMNISMMDAHNLSWKLAYTINGLHPDVDDPGALLKSYEVERYSVAQQLIDFDKKYSTGFSKRTTGEENEVQAALKQNLEVYEQSISFASGCGIEYPETSLIDRTFPDGYQNPICGTDYFHGILRPGRRLLNVTVRRFADGFHRDIHDDLVSNGRFRILCMTSTDLLDPKGTSARVLLSISTLLPLFPPSLIEVVVIYPRLPRELDWNCLPKELKQMAEMRIHSGYEVEDAYKIYGVNPDDGVLAVIRPDGCVGVISRLDDIPRLEAYFEKCMKKPGKAPTLPNHN</sequence>
<evidence type="ECO:0000256" key="4">
    <source>
        <dbReference type="ARBA" id="ARBA00023002"/>
    </source>
</evidence>
<feature type="region of interest" description="Disordered" evidence="5">
    <location>
        <begin position="281"/>
        <end position="302"/>
    </location>
</feature>
<keyword evidence="3" id="KW-0274">FAD</keyword>
<dbReference type="GO" id="GO:0071949">
    <property type="term" value="F:FAD binding"/>
    <property type="evidence" value="ECO:0007669"/>
    <property type="project" value="InterPro"/>
</dbReference>
<accession>A0A022W115</accession>
<dbReference type="AlphaFoldDB" id="A0A022W115"/>
<comment type="similarity">
    <text evidence="1">Belongs to the PheA/TfdB FAD monooxygenase family.</text>
</comment>
<dbReference type="PANTHER" id="PTHR43004">
    <property type="entry name" value="TRK SYSTEM POTASSIUM UPTAKE PROTEIN"/>
    <property type="match status" value="1"/>
</dbReference>
<dbReference type="Gene3D" id="3.50.50.60">
    <property type="entry name" value="FAD/NAD(P)-binding domain"/>
    <property type="match status" value="1"/>
</dbReference>
<dbReference type="InterPro" id="IPR050641">
    <property type="entry name" value="RIFMO-like"/>
</dbReference>
<protein>
    <recommendedName>
        <fullName evidence="9">FAD-binding domain-containing protein</fullName>
    </recommendedName>
</protein>
<evidence type="ECO:0000256" key="3">
    <source>
        <dbReference type="ARBA" id="ARBA00022827"/>
    </source>
</evidence>
<dbReference type="HOGENOM" id="CLU_009665_9_2_1"/>
<feature type="compositionally biased region" description="Basic and acidic residues" evidence="5">
    <location>
        <begin position="281"/>
        <end position="298"/>
    </location>
</feature>
<keyword evidence="4" id="KW-0560">Oxidoreductase</keyword>
<evidence type="ECO:0000313" key="8">
    <source>
        <dbReference type="EMBL" id="EZF52070.1"/>
    </source>
</evidence>
<organism evidence="8">
    <name type="scientific">Trichophyton rubrum CBS 288.86</name>
    <dbReference type="NCBI Taxonomy" id="1215330"/>
    <lineage>
        <taxon>Eukaryota</taxon>
        <taxon>Fungi</taxon>
        <taxon>Dikarya</taxon>
        <taxon>Ascomycota</taxon>
        <taxon>Pezizomycotina</taxon>
        <taxon>Eurotiomycetes</taxon>
        <taxon>Eurotiomycetidae</taxon>
        <taxon>Onygenales</taxon>
        <taxon>Arthrodermataceae</taxon>
        <taxon>Trichophyton</taxon>
    </lineage>
</organism>
<gene>
    <name evidence="8" type="ORF">H103_04799</name>
</gene>
<dbReference type="GO" id="GO:0016709">
    <property type="term" value="F:oxidoreductase activity, acting on paired donors, with incorporation or reduction of molecular oxygen, NAD(P)H as one donor, and incorporation of one atom of oxygen"/>
    <property type="evidence" value="ECO:0007669"/>
    <property type="project" value="UniProtKB-ARBA"/>
</dbReference>
<dbReference type="PRINTS" id="PR00420">
    <property type="entry name" value="RNGMNOXGNASE"/>
</dbReference>
<feature type="domain" description="FAD-binding" evidence="6">
    <location>
        <begin position="37"/>
        <end position="425"/>
    </location>
</feature>
<evidence type="ECO:0000259" key="7">
    <source>
        <dbReference type="Pfam" id="PF07976"/>
    </source>
</evidence>
<dbReference type="PANTHER" id="PTHR43004:SF15">
    <property type="entry name" value="MONOOXYGENASE, PUTATIVE (AFU_ORTHOLOGUE AFUA_6G03030)-RELATED"/>
    <property type="match status" value="1"/>
</dbReference>
<dbReference type="SUPFAM" id="SSF52833">
    <property type="entry name" value="Thioredoxin-like"/>
    <property type="match status" value="1"/>
</dbReference>
<dbReference type="InterPro" id="IPR036188">
    <property type="entry name" value="FAD/NAD-bd_sf"/>
</dbReference>
<dbReference type="SUPFAM" id="SSF51905">
    <property type="entry name" value="FAD/NAD(P)-binding domain"/>
    <property type="match status" value="1"/>
</dbReference>
<dbReference type="Pfam" id="PF01494">
    <property type="entry name" value="FAD_binding_3"/>
    <property type="match status" value="1"/>
</dbReference>
<dbReference type="Proteomes" id="UP000023758">
    <property type="component" value="Unassembled WGS sequence"/>
</dbReference>
<dbReference type="Gene3D" id="3.40.30.20">
    <property type="match status" value="1"/>
</dbReference>
<dbReference type="Pfam" id="PF07976">
    <property type="entry name" value="Phe_hydrox_dim"/>
    <property type="match status" value="1"/>
</dbReference>
<dbReference type="Gene3D" id="3.30.9.10">
    <property type="entry name" value="D-Amino Acid Oxidase, subunit A, domain 2"/>
    <property type="match status" value="1"/>
</dbReference>
<dbReference type="CDD" id="cd02979">
    <property type="entry name" value="PHOX_C"/>
    <property type="match status" value="1"/>
</dbReference>
<dbReference type="OrthoDB" id="1716816at2759"/>
<dbReference type="SUPFAM" id="SSF54373">
    <property type="entry name" value="FAD-linked reductases, C-terminal domain"/>
    <property type="match status" value="1"/>
</dbReference>
<feature type="domain" description="Phenol hydroxylase-like C-terminal dimerisation" evidence="7">
    <location>
        <begin position="495"/>
        <end position="649"/>
    </location>
</feature>
<dbReference type="InterPro" id="IPR002938">
    <property type="entry name" value="FAD-bd"/>
</dbReference>
<dbReference type="InterPro" id="IPR036249">
    <property type="entry name" value="Thioredoxin-like_sf"/>
</dbReference>
<name>A0A022W115_TRIRU</name>
<reference evidence="8" key="1">
    <citation type="submission" date="2014-02" db="EMBL/GenBank/DDBJ databases">
        <title>The Genome Sequence of Trichophyton rubrum (morphotype fischeri) CBS 288.86.</title>
        <authorList>
            <consortium name="The Broad Institute Genomics Platform"/>
            <person name="Cuomo C.A."/>
            <person name="White T.C."/>
            <person name="Graser Y."/>
            <person name="Martinez-Rossi N."/>
            <person name="Heitman J."/>
            <person name="Young S.K."/>
            <person name="Zeng Q."/>
            <person name="Gargeya S."/>
            <person name="Abouelleil A."/>
            <person name="Alvarado L."/>
            <person name="Chapman S.B."/>
            <person name="Gainer-Dewar J."/>
            <person name="Goldberg J."/>
            <person name="Griggs A."/>
            <person name="Gujja S."/>
            <person name="Hansen M."/>
            <person name="Howarth C."/>
            <person name="Imamovic A."/>
            <person name="Larimer J."/>
            <person name="Martinez D."/>
            <person name="Murphy C."/>
            <person name="Pearson M.D."/>
            <person name="Persinoti G."/>
            <person name="Poon T."/>
            <person name="Priest M."/>
            <person name="Roberts A.D."/>
            <person name="Saif S."/>
            <person name="Shea T.D."/>
            <person name="Sykes S.N."/>
            <person name="Wortman J."/>
            <person name="Nusbaum C."/>
            <person name="Birren B."/>
        </authorList>
    </citation>
    <scope>NUCLEOTIDE SEQUENCE [LARGE SCALE GENOMIC DNA]</scope>
    <source>
        <strain evidence="8">CBS 288.86</strain>
    </source>
</reference>